<proteinExistence type="predicted"/>
<dbReference type="AlphaFoldDB" id="A0A383E064"/>
<dbReference type="SUPFAM" id="SSF54211">
    <property type="entry name" value="Ribosomal protein S5 domain 2-like"/>
    <property type="match status" value="1"/>
</dbReference>
<dbReference type="GO" id="GO:0016020">
    <property type="term" value="C:membrane"/>
    <property type="evidence" value="ECO:0007669"/>
    <property type="project" value="GOC"/>
</dbReference>
<dbReference type="EMBL" id="UINC01221455">
    <property type="protein sequence ID" value="SVE49795.1"/>
    <property type="molecule type" value="Genomic_DNA"/>
</dbReference>
<sequence length="128" mass="13542">VLNQQTLAGQASYSGIGLHSGSKVIMTFLPAPPNHGIRFRRVDLDGQPEIEAVVENVSDTNRSTTLSKGNVKLHTVEHVLAAFAGAGIDNALVELDANEPPIADGSSLEYCRMIESAGTAAQDEARET</sequence>
<feature type="non-terminal residue" evidence="1">
    <location>
        <position position="1"/>
    </location>
</feature>
<dbReference type="InterPro" id="IPR020568">
    <property type="entry name" value="Ribosomal_Su5_D2-typ_SF"/>
</dbReference>
<dbReference type="PANTHER" id="PTHR33694:SF1">
    <property type="entry name" value="UDP-3-O-ACYL-N-ACETYLGLUCOSAMINE DEACETYLASE 1, MITOCHONDRIAL-RELATED"/>
    <property type="match status" value="1"/>
</dbReference>
<dbReference type="Gene3D" id="3.30.230.20">
    <property type="entry name" value="lpxc deacetylase, domain 1"/>
    <property type="match status" value="1"/>
</dbReference>
<dbReference type="InterPro" id="IPR004463">
    <property type="entry name" value="UDP-acyl_GlcNac_deAcase"/>
</dbReference>
<dbReference type="InterPro" id="IPR015870">
    <property type="entry name" value="UDP-acyl_N-AcGlcN_deAcase_N"/>
</dbReference>
<name>A0A383E064_9ZZZZ</name>
<dbReference type="PANTHER" id="PTHR33694">
    <property type="entry name" value="UDP-3-O-ACYL-N-ACETYLGLUCOSAMINE DEACETYLASE 1, MITOCHONDRIAL-RELATED"/>
    <property type="match status" value="1"/>
</dbReference>
<evidence type="ECO:0008006" key="2">
    <source>
        <dbReference type="Google" id="ProtNLM"/>
    </source>
</evidence>
<dbReference type="GO" id="GO:0103117">
    <property type="term" value="F:UDP-3-O-acyl-N-acetylglucosamine deacetylase activity"/>
    <property type="evidence" value="ECO:0007669"/>
    <property type="project" value="InterPro"/>
</dbReference>
<protein>
    <recommendedName>
        <fullName evidence="2">UDP-3-O-[3-hydroxymyristoyl] N-acetylglucosamine deacetylase</fullName>
    </recommendedName>
</protein>
<dbReference type="GO" id="GO:0009245">
    <property type="term" value="P:lipid A biosynthetic process"/>
    <property type="evidence" value="ECO:0007669"/>
    <property type="project" value="InterPro"/>
</dbReference>
<reference evidence="1" key="1">
    <citation type="submission" date="2018-05" db="EMBL/GenBank/DDBJ databases">
        <authorList>
            <person name="Lanie J.A."/>
            <person name="Ng W.-L."/>
            <person name="Kazmierczak K.M."/>
            <person name="Andrzejewski T.M."/>
            <person name="Davidsen T.M."/>
            <person name="Wayne K.J."/>
            <person name="Tettelin H."/>
            <person name="Glass J.I."/>
            <person name="Rusch D."/>
            <person name="Podicherti R."/>
            <person name="Tsui H.-C.T."/>
            <person name="Winkler M.E."/>
        </authorList>
    </citation>
    <scope>NUCLEOTIDE SEQUENCE</scope>
</reference>
<feature type="non-terminal residue" evidence="1">
    <location>
        <position position="128"/>
    </location>
</feature>
<evidence type="ECO:0000313" key="1">
    <source>
        <dbReference type="EMBL" id="SVE49795.1"/>
    </source>
</evidence>
<gene>
    <name evidence="1" type="ORF">METZ01_LOCUS502649</name>
</gene>
<accession>A0A383E064</accession>
<organism evidence="1">
    <name type="scientific">marine metagenome</name>
    <dbReference type="NCBI Taxonomy" id="408172"/>
    <lineage>
        <taxon>unclassified sequences</taxon>
        <taxon>metagenomes</taxon>
        <taxon>ecological metagenomes</taxon>
    </lineage>
</organism>
<dbReference type="Pfam" id="PF03331">
    <property type="entry name" value="LpxC"/>
    <property type="match status" value="1"/>
</dbReference>